<keyword evidence="2" id="KW-1185">Reference proteome</keyword>
<gene>
    <name evidence="1" type="ORF">L1987_20222</name>
</gene>
<proteinExistence type="predicted"/>
<dbReference type="EMBL" id="CM042024">
    <property type="protein sequence ID" value="KAI3810601.1"/>
    <property type="molecule type" value="Genomic_DNA"/>
</dbReference>
<dbReference type="Proteomes" id="UP001056120">
    <property type="component" value="Linkage Group LG07"/>
</dbReference>
<reference evidence="2" key="1">
    <citation type="journal article" date="2022" name="Mol. Ecol. Resour.">
        <title>The genomes of chicory, endive, great burdock and yacon provide insights into Asteraceae palaeo-polyploidization history and plant inulin production.</title>
        <authorList>
            <person name="Fan W."/>
            <person name="Wang S."/>
            <person name="Wang H."/>
            <person name="Wang A."/>
            <person name="Jiang F."/>
            <person name="Liu H."/>
            <person name="Zhao H."/>
            <person name="Xu D."/>
            <person name="Zhang Y."/>
        </authorList>
    </citation>
    <scope>NUCLEOTIDE SEQUENCE [LARGE SCALE GENOMIC DNA]</scope>
    <source>
        <strain evidence="2">cv. Yunnan</strain>
    </source>
</reference>
<accession>A0ACB9IT22</accession>
<protein>
    <submittedName>
        <fullName evidence="1">Uncharacterized protein</fullName>
    </submittedName>
</protein>
<comment type="caution">
    <text evidence="1">The sequence shown here is derived from an EMBL/GenBank/DDBJ whole genome shotgun (WGS) entry which is preliminary data.</text>
</comment>
<organism evidence="1 2">
    <name type="scientific">Smallanthus sonchifolius</name>
    <dbReference type="NCBI Taxonomy" id="185202"/>
    <lineage>
        <taxon>Eukaryota</taxon>
        <taxon>Viridiplantae</taxon>
        <taxon>Streptophyta</taxon>
        <taxon>Embryophyta</taxon>
        <taxon>Tracheophyta</taxon>
        <taxon>Spermatophyta</taxon>
        <taxon>Magnoliopsida</taxon>
        <taxon>eudicotyledons</taxon>
        <taxon>Gunneridae</taxon>
        <taxon>Pentapetalae</taxon>
        <taxon>asterids</taxon>
        <taxon>campanulids</taxon>
        <taxon>Asterales</taxon>
        <taxon>Asteraceae</taxon>
        <taxon>Asteroideae</taxon>
        <taxon>Heliantheae alliance</taxon>
        <taxon>Millerieae</taxon>
        <taxon>Smallanthus</taxon>
    </lineage>
</organism>
<evidence type="ECO:0000313" key="2">
    <source>
        <dbReference type="Proteomes" id="UP001056120"/>
    </source>
</evidence>
<reference evidence="1 2" key="2">
    <citation type="journal article" date="2022" name="Mol. Ecol. Resour.">
        <title>The genomes of chicory, endive, great burdock and yacon provide insights into Asteraceae paleo-polyploidization history and plant inulin production.</title>
        <authorList>
            <person name="Fan W."/>
            <person name="Wang S."/>
            <person name="Wang H."/>
            <person name="Wang A."/>
            <person name="Jiang F."/>
            <person name="Liu H."/>
            <person name="Zhao H."/>
            <person name="Xu D."/>
            <person name="Zhang Y."/>
        </authorList>
    </citation>
    <scope>NUCLEOTIDE SEQUENCE [LARGE SCALE GENOMIC DNA]</scope>
    <source>
        <strain evidence="2">cv. Yunnan</strain>
        <tissue evidence="1">Leaves</tissue>
    </source>
</reference>
<sequence>MIVPPSNVSCRRRGDELSQNLGYHFQTKREFGICRPSPRSPYKIYSSIGFPPTNRKKKTIKRRNQRRESG</sequence>
<evidence type="ECO:0000313" key="1">
    <source>
        <dbReference type="EMBL" id="KAI3810601.1"/>
    </source>
</evidence>
<name>A0ACB9IT22_9ASTR</name>